<dbReference type="PROSITE" id="PS50928">
    <property type="entry name" value="ABC_TM1"/>
    <property type="match status" value="1"/>
</dbReference>
<name>A0A381VMP9_9ZZZZ</name>
<feature type="transmembrane region" description="Helical" evidence="8">
    <location>
        <begin position="256"/>
        <end position="273"/>
    </location>
</feature>
<evidence type="ECO:0000313" key="10">
    <source>
        <dbReference type="EMBL" id="SVA41605.1"/>
    </source>
</evidence>
<dbReference type="InterPro" id="IPR000515">
    <property type="entry name" value="MetI-like"/>
</dbReference>
<feature type="transmembrane region" description="Helical" evidence="8">
    <location>
        <begin position="78"/>
        <end position="96"/>
    </location>
</feature>
<evidence type="ECO:0000256" key="7">
    <source>
        <dbReference type="ARBA" id="ARBA00023136"/>
    </source>
</evidence>
<feature type="domain" description="ABC transmembrane type-1" evidence="9">
    <location>
        <begin position="98"/>
        <end position="277"/>
    </location>
</feature>
<evidence type="ECO:0000256" key="1">
    <source>
        <dbReference type="ARBA" id="ARBA00004141"/>
    </source>
</evidence>
<dbReference type="GO" id="GO:0005275">
    <property type="term" value="F:amine transmembrane transporter activity"/>
    <property type="evidence" value="ECO:0007669"/>
    <property type="project" value="TreeGrafter"/>
</dbReference>
<accession>A0A381VMP9</accession>
<dbReference type="GO" id="GO:0015871">
    <property type="term" value="P:choline transport"/>
    <property type="evidence" value="ECO:0007669"/>
    <property type="project" value="TreeGrafter"/>
</dbReference>
<evidence type="ECO:0000256" key="3">
    <source>
        <dbReference type="ARBA" id="ARBA00022448"/>
    </source>
</evidence>
<feature type="transmembrane region" description="Helical" evidence="8">
    <location>
        <begin position="102"/>
        <end position="124"/>
    </location>
</feature>
<evidence type="ECO:0000256" key="2">
    <source>
        <dbReference type="ARBA" id="ARBA00004236"/>
    </source>
</evidence>
<dbReference type="GO" id="GO:0043190">
    <property type="term" value="C:ATP-binding cassette (ABC) transporter complex"/>
    <property type="evidence" value="ECO:0007669"/>
    <property type="project" value="TreeGrafter"/>
</dbReference>
<feature type="transmembrane region" description="Helical" evidence="8">
    <location>
        <begin position="224"/>
        <end position="244"/>
    </location>
</feature>
<dbReference type="InterPro" id="IPR035906">
    <property type="entry name" value="MetI-like_sf"/>
</dbReference>
<evidence type="ECO:0000256" key="5">
    <source>
        <dbReference type="ARBA" id="ARBA00022692"/>
    </source>
</evidence>
<organism evidence="10">
    <name type="scientific">marine metagenome</name>
    <dbReference type="NCBI Taxonomy" id="408172"/>
    <lineage>
        <taxon>unclassified sequences</taxon>
        <taxon>metagenomes</taxon>
        <taxon>ecological metagenomes</taxon>
    </lineage>
</organism>
<dbReference type="FunFam" id="1.10.3720.10:FF:000001">
    <property type="entry name" value="Glycine betaine ABC transporter, permease"/>
    <property type="match status" value="1"/>
</dbReference>
<keyword evidence="3" id="KW-0813">Transport</keyword>
<keyword evidence="4" id="KW-1003">Cell membrane</keyword>
<evidence type="ECO:0000256" key="6">
    <source>
        <dbReference type="ARBA" id="ARBA00022989"/>
    </source>
</evidence>
<dbReference type="PANTHER" id="PTHR47737">
    <property type="entry name" value="GLYCINE BETAINE/PROLINE BETAINE TRANSPORT SYSTEM PERMEASE PROTEIN PROW"/>
    <property type="match status" value="1"/>
</dbReference>
<feature type="transmembrane region" description="Helical" evidence="8">
    <location>
        <begin position="145"/>
        <end position="172"/>
    </location>
</feature>
<dbReference type="EMBL" id="UINC01009270">
    <property type="protein sequence ID" value="SVA41605.1"/>
    <property type="molecule type" value="Genomic_DNA"/>
</dbReference>
<reference evidence="10" key="1">
    <citation type="submission" date="2018-05" db="EMBL/GenBank/DDBJ databases">
        <authorList>
            <person name="Lanie J.A."/>
            <person name="Ng W.-L."/>
            <person name="Kazmierczak K.M."/>
            <person name="Andrzejewski T.M."/>
            <person name="Davidsen T.M."/>
            <person name="Wayne K.J."/>
            <person name="Tettelin H."/>
            <person name="Glass J.I."/>
            <person name="Rusch D."/>
            <person name="Podicherti R."/>
            <person name="Tsui H.-C.T."/>
            <person name="Winkler M.E."/>
        </authorList>
    </citation>
    <scope>NUCLEOTIDE SEQUENCE</scope>
</reference>
<protein>
    <recommendedName>
        <fullName evidence="9">ABC transmembrane type-1 domain-containing protein</fullName>
    </recommendedName>
</protein>
<dbReference type="CDD" id="cd06261">
    <property type="entry name" value="TM_PBP2"/>
    <property type="match status" value="1"/>
</dbReference>
<dbReference type="GO" id="GO:0015226">
    <property type="term" value="F:carnitine transmembrane transporter activity"/>
    <property type="evidence" value="ECO:0007669"/>
    <property type="project" value="TreeGrafter"/>
</dbReference>
<sequence length="312" mass="34312">MTIADWLDPFLYLTIPIDAWVEQVLDWLVSNYRYIFQAIKKPFHVVLMGTENGLKSIPPLIFLIVMALLGWQAGGRKVGIIMTVCFTMIGLMGAWVNAMTTLSIIITCVIFCALMGIPIGILAARNDRFESILRPILDLMQTIPSFVYLIPVVMLFGIGNVPGVIVTVVYALPPVVRLTNLGIRQVRPDMIEAAKAFGASEIQLLRKIQIPLAMPTIMAGVNQTIMMSLSMVVVASMISVHGLGMMVLRGIGRLDMGLATVGGIGIVLIAIAVDRFSQSFGMTRRERGHKLWYQQGPVGLILRLTSSSRRRG</sequence>
<feature type="transmembrane region" description="Helical" evidence="8">
    <location>
        <begin position="53"/>
        <end position="71"/>
    </location>
</feature>
<dbReference type="Pfam" id="PF00528">
    <property type="entry name" value="BPD_transp_1"/>
    <property type="match status" value="1"/>
</dbReference>
<keyword evidence="5 8" id="KW-0812">Transmembrane</keyword>
<dbReference type="PANTHER" id="PTHR47737:SF1">
    <property type="entry name" value="GLYCINE BETAINE_PROLINE BETAINE TRANSPORT SYSTEM PERMEASE PROTEIN PROW"/>
    <property type="match status" value="1"/>
</dbReference>
<evidence type="ECO:0000259" key="9">
    <source>
        <dbReference type="PROSITE" id="PS50928"/>
    </source>
</evidence>
<comment type="subcellular location">
    <subcellularLocation>
        <location evidence="2">Cell membrane</location>
    </subcellularLocation>
    <subcellularLocation>
        <location evidence="1">Membrane</location>
        <topology evidence="1">Multi-pass membrane protein</topology>
    </subcellularLocation>
</comment>
<dbReference type="Gene3D" id="1.10.3720.10">
    <property type="entry name" value="MetI-like"/>
    <property type="match status" value="1"/>
</dbReference>
<dbReference type="AlphaFoldDB" id="A0A381VMP9"/>
<proteinExistence type="predicted"/>
<dbReference type="SUPFAM" id="SSF161098">
    <property type="entry name" value="MetI-like"/>
    <property type="match status" value="1"/>
</dbReference>
<evidence type="ECO:0000256" key="4">
    <source>
        <dbReference type="ARBA" id="ARBA00022475"/>
    </source>
</evidence>
<dbReference type="GO" id="GO:0031460">
    <property type="term" value="P:glycine betaine transport"/>
    <property type="evidence" value="ECO:0007669"/>
    <property type="project" value="TreeGrafter"/>
</dbReference>
<gene>
    <name evidence="10" type="ORF">METZ01_LOCUS94459</name>
</gene>
<keyword evidence="6 8" id="KW-1133">Transmembrane helix</keyword>
<evidence type="ECO:0000256" key="8">
    <source>
        <dbReference type="SAM" id="Phobius"/>
    </source>
</evidence>
<keyword evidence="7 8" id="KW-0472">Membrane</keyword>